<dbReference type="EMBL" id="UYIV01000001">
    <property type="protein sequence ID" value="VDH05120.1"/>
    <property type="molecule type" value="Genomic_DNA"/>
</dbReference>
<evidence type="ECO:0000256" key="2">
    <source>
        <dbReference type="ARBA" id="ARBA00022747"/>
    </source>
</evidence>
<dbReference type="SUPFAM" id="SSF116734">
    <property type="entry name" value="DNA methylase specificity domain"/>
    <property type="match status" value="1"/>
</dbReference>
<proteinExistence type="inferred from homology"/>
<dbReference type="InterPro" id="IPR000055">
    <property type="entry name" value="Restrct_endonuc_typeI_TRD"/>
</dbReference>
<reference evidence="5 6" key="1">
    <citation type="submission" date="2018-11" db="EMBL/GenBank/DDBJ databases">
        <authorList>
            <consortium name="Pathogen Informatics"/>
        </authorList>
    </citation>
    <scope>NUCLEOTIDE SEQUENCE [LARGE SCALE GENOMIC DNA]</scope>
    <source>
        <strain evidence="5 6">NCTC12929</strain>
    </source>
</reference>
<protein>
    <submittedName>
        <fullName evidence="5">Type I restriction modification DNA specificity domain-containing protein</fullName>
    </submittedName>
</protein>
<dbReference type="PANTHER" id="PTHR43140:SF1">
    <property type="entry name" value="TYPE I RESTRICTION ENZYME ECOKI SPECIFICITY SUBUNIT"/>
    <property type="match status" value="1"/>
</dbReference>
<organism evidence="5 6">
    <name type="scientific">Bergeyella zoohelcum</name>
    <dbReference type="NCBI Taxonomy" id="1015"/>
    <lineage>
        <taxon>Bacteria</taxon>
        <taxon>Pseudomonadati</taxon>
        <taxon>Bacteroidota</taxon>
        <taxon>Flavobacteriia</taxon>
        <taxon>Flavobacteriales</taxon>
        <taxon>Weeksellaceae</taxon>
        <taxon>Bergeyella</taxon>
    </lineage>
</organism>
<sequence>MKINNLKWEALGEVVPLQRGKRLVKNQLSENAKYKVFQNSLKPLGYFAENNCRAYMTFIISAGAAGEIGFSDEEFWACDDCYYFDCPKDLLNDKFLYYFLKSQEHQLTSQVRKASVPRLGRASIENLKIPLPPLEEQKRIVNILDKFDTLTNSITEGFPKEIELRRKQYEYYREKLLSFNKD</sequence>
<comment type="similarity">
    <text evidence="1">Belongs to the type-I restriction system S methylase family.</text>
</comment>
<evidence type="ECO:0000259" key="4">
    <source>
        <dbReference type="Pfam" id="PF01420"/>
    </source>
</evidence>
<dbReference type="GO" id="GO:0003677">
    <property type="term" value="F:DNA binding"/>
    <property type="evidence" value="ECO:0007669"/>
    <property type="project" value="UniProtKB-KW"/>
</dbReference>
<keyword evidence="3" id="KW-0238">DNA-binding</keyword>
<dbReference type="PANTHER" id="PTHR43140">
    <property type="entry name" value="TYPE-1 RESTRICTION ENZYME ECOKI SPECIFICITY PROTEIN"/>
    <property type="match status" value="1"/>
</dbReference>
<accession>A0A7Z9CGF3</accession>
<name>A0A7Z9CGF3_9FLAO</name>
<feature type="domain" description="Type I restriction modification DNA specificity" evidence="4">
    <location>
        <begin position="7"/>
        <end position="163"/>
    </location>
</feature>
<gene>
    <name evidence="5" type="ORF">NCTC12929_01775</name>
</gene>
<keyword evidence="2" id="KW-0680">Restriction system</keyword>
<evidence type="ECO:0000256" key="3">
    <source>
        <dbReference type="ARBA" id="ARBA00023125"/>
    </source>
</evidence>
<dbReference type="REBASE" id="423573">
    <property type="entry name" value="S2.Cin12929ORF1771P"/>
</dbReference>
<dbReference type="Pfam" id="PF01420">
    <property type="entry name" value="Methylase_S"/>
    <property type="match status" value="1"/>
</dbReference>
<evidence type="ECO:0000313" key="6">
    <source>
        <dbReference type="Proteomes" id="UP000270205"/>
    </source>
</evidence>
<evidence type="ECO:0000256" key="1">
    <source>
        <dbReference type="ARBA" id="ARBA00010923"/>
    </source>
</evidence>
<dbReference type="Proteomes" id="UP000270205">
    <property type="component" value="Unassembled WGS sequence"/>
</dbReference>
<comment type="caution">
    <text evidence="5">The sequence shown here is derived from an EMBL/GenBank/DDBJ whole genome shotgun (WGS) entry which is preliminary data.</text>
</comment>
<dbReference type="GO" id="GO:0009307">
    <property type="term" value="P:DNA restriction-modification system"/>
    <property type="evidence" value="ECO:0007669"/>
    <property type="project" value="UniProtKB-KW"/>
</dbReference>
<dbReference type="InterPro" id="IPR051212">
    <property type="entry name" value="Type-I_RE_S_subunit"/>
</dbReference>
<dbReference type="InterPro" id="IPR044946">
    <property type="entry name" value="Restrct_endonuc_typeI_TRD_sf"/>
</dbReference>
<evidence type="ECO:0000313" key="5">
    <source>
        <dbReference type="EMBL" id="VDH05120.1"/>
    </source>
</evidence>
<dbReference type="CDD" id="cd17291">
    <property type="entry name" value="RMtype1_S_MgeORF438P-TRD-CR_like"/>
    <property type="match status" value="1"/>
</dbReference>
<dbReference type="Gene3D" id="3.90.220.20">
    <property type="entry name" value="DNA methylase specificity domains"/>
    <property type="match status" value="1"/>
</dbReference>
<dbReference type="AlphaFoldDB" id="A0A7Z9CGF3"/>